<name>D6GS10_FILAD</name>
<evidence type="ECO:0000256" key="4">
    <source>
        <dbReference type="ARBA" id="ARBA00022692"/>
    </source>
</evidence>
<comment type="function">
    <text evidence="10">Catalyzes the condensation of 2 ATP molecules into cyclic di-AMP (c-di-AMP), a second messenger used to regulate differing processes in different bacteria.</text>
</comment>
<gene>
    <name evidence="10" type="primary">dacA</name>
    <name evidence="12" type="ordered locus">HMPREF0389_00366</name>
</gene>
<dbReference type="InterPro" id="IPR045585">
    <property type="entry name" value="CdaA_N"/>
</dbReference>
<reference evidence="13" key="1">
    <citation type="submission" date="2010-12" db="EMBL/GenBank/DDBJ databases">
        <title>The genome sequence of Filifactor alocis strain ATCC 35896.</title>
        <authorList>
            <consortium name="The Broad Institute Genome Sequencing Platform"/>
            <person name="Ward D."/>
            <person name="Earl A."/>
            <person name="Feldgarden M."/>
            <person name="Young S.K."/>
            <person name="Gargeya S."/>
            <person name="Zeng Q."/>
            <person name="Alvarado L."/>
            <person name="Berlin A."/>
            <person name="Bochicchio J."/>
            <person name="Chapman S.B."/>
            <person name="Chen Z."/>
            <person name="Freedman E."/>
            <person name="Gellesch M."/>
            <person name="Goldberg J."/>
            <person name="Griggs A."/>
            <person name="Gujja S."/>
            <person name="Heilman E."/>
            <person name="Heiman D."/>
            <person name="Howarth C."/>
            <person name="Mehta T."/>
            <person name="Neiman D."/>
            <person name="Pearson M."/>
            <person name="Roberts A."/>
            <person name="Saif S."/>
            <person name="Shea T."/>
            <person name="Shenoy N."/>
            <person name="Sisk P."/>
            <person name="Stolte C."/>
            <person name="Sykes S."/>
            <person name="White J."/>
            <person name="Yandava C."/>
            <person name="Izard J."/>
            <person name="Blanton J.M."/>
            <person name="Baranova O.V."/>
            <person name="Tanner A.C."/>
            <person name="Dewhirst F.E."/>
            <person name="Haas B."/>
            <person name="Nusbaum C."/>
            <person name="Birren B."/>
        </authorList>
    </citation>
    <scope>NUCLEOTIDE SEQUENCE [LARGE SCALE GENOMIC DNA]</scope>
    <source>
        <strain evidence="13">ATCC 35896 / D40 B5</strain>
    </source>
</reference>
<accession>D6GS10</accession>
<dbReference type="EMBL" id="CP002390">
    <property type="protein sequence ID" value="EFE28451.1"/>
    <property type="molecule type" value="Genomic_DNA"/>
</dbReference>
<evidence type="ECO:0000256" key="10">
    <source>
        <dbReference type="HAMAP-Rule" id="MF_01499"/>
    </source>
</evidence>
<evidence type="ECO:0000313" key="13">
    <source>
        <dbReference type="Proteomes" id="UP000007468"/>
    </source>
</evidence>
<evidence type="ECO:0000256" key="2">
    <source>
        <dbReference type="ARBA" id="ARBA00022475"/>
    </source>
</evidence>
<keyword evidence="7 10" id="KW-0067">ATP-binding</keyword>
<dbReference type="GO" id="GO:0006171">
    <property type="term" value="P:cAMP biosynthetic process"/>
    <property type="evidence" value="ECO:0007669"/>
    <property type="project" value="InterPro"/>
</dbReference>
<evidence type="ECO:0000256" key="1">
    <source>
        <dbReference type="ARBA" id="ARBA00000877"/>
    </source>
</evidence>
<evidence type="ECO:0000256" key="9">
    <source>
        <dbReference type="ARBA" id="ARBA00023136"/>
    </source>
</evidence>
<feature type="transmembrane region" description="Helical" evidence="10">
    <location>
        <begin position="67"/>
        <end position="87"/>
    </location>
</feature>
<sequence>MELIFLWEIKDVLINMQLKDIVDILIVSYIFYNLYLLIKETRAEQLMKGILVLLAITRIAEVLELQLLSWLLTHTIQAGMFALLIVFQPELRRILEYLGQTKFLSTSITNSYTNNDNFILELVEGMMSLSRQKIGALIILERKTGINEIIQTGTKIDGELTRQLLINIFIPNTPLHDGAVVVRKNKIAAAGCFLPLTENKFLNQELGTRHRAALGISERSDCISLVVSEETGHISIAQNGKLYKDLKEDTLKSLLKKGLEEEQPKYSFLKKRGEQK</sequence>
<dbReference type="SUPFAM" id="SSF143597">
    <property type="entry name" value="YojJ-like"/>
    <property type="match status" value="1"/>
</dbReference>
<keyword evidence="5 10" id="KW-0548">Nucleotidyltransferase</keyword>
<protein>
    <recommendedName>
        <fullName evidence="10">Diadenylate cyclase</fullName>
        <shortName evidence="10">DAC</shortName>
        <ecNumber evidence="10">2.7.7.85</ecNumber>
    </recommendedName>
    <alternativeName>
        <fullName evidence="10">Cyclic-di-AMP synthase</fullName>
        <shortName evidence="10">c-di-AMP synthase</shortName>
    </alternativeName>
</protein>
<keyword evidence="4 10" id="KW-0812">Transmembrane</keyword>
<dbReference type="InterPro" id="IPR034701">
    <property type="entry name" value="CdaA"/>
</dbReference>
<dbReference type="GO" id="GO:0106408">
    <property type="term" value="F:diadenylate cyclase activity"/>
    <property type="evidence" value="ECO:0007669"/>
    <property type="project" value="UniProtKB-EC"/>
</dbReference>
<dbReference type="InterPro" id="IPR014046">
    <property type="entry name" value="C-di-AMP_synthase"/>
</dbReference>
<keyword evidence="8 10" id="KW-1133">Transmembrane helix</keyword>
<dbReference type="InterPro" id="IPR036888">
    <property type="entry name" value="DNA_integrity_DisA_N_sf"/>
</dbReference>
<dbReference type="EC" id="2.7.7.85" evidence="10"/>
<keyword evidence="2 10" id="KW-1003">Cell membrane</keyword>
<dbReference type="RefSeq" id="WP_014261941.1">
    <property type="nucleotide sequence ID" value="NC_016630.1"/>
</dbReference>
<evidence type="ECO:0000259" key="11">
    <source>
        <dbReference type="PROSITE" id="PS51794"/>
    </source>
</evidence>
<dbReference type="STRING" id="546269.HMPREF0389_00366"/>
<dbReference type="Proteomes" id="UP000007468">
    <property type="component" value="Chromosome"/>
</dbReference>
<keyword evidence="9 10" id="KW-0472">Membrane</keyword>
<dbReference type="InterPro" id="IPR003390">
    <property type="entry name" value="DNA_integrity_scan_DisA_N"/>
</dbReference>
<dbReference type="Pfam" id="PF02457">
    <property type="entry name" value="DAC"/>
    <property type="match status" value="1"/>
</dbReference>
<feature type="domain" description="DAC" evidence="11">
    <location>
        <begin position="88"/>
        <end position="248"/>
    </location>
</feature>
<evidence type="ECO:0000256" key="6">
    <source>
        <dbReference type="ARBA" id="ARBA00022741"/>
    </source>
</evidence>
<comment type="caution">
    <text evidence="10">Lacks conserved residue(s) required for the propagation of feature annotation.</text>
</comment>
<evidence type="ECO:0000256" key="5">
    <source>
        <dbReference type="ARBA" id="ARBA00022695"/>
    </source>
</evidence>
<dbReference type="NCBIfam" id="TIGR00159">
    <property type="entry name" value="diadenylate cyclase CdaA"/>
    <property type="match status" value="1"/>
</dbReference>
<feature type="transmembrane region" description="Helical" evidence="10">
    <location>
        <begin position="21"/>
        <end position="38"/>
    </location>
</feature>
<evidence type="ECO:0000256" key="8">
    <source>
        <dbReference type="ARBA" id="ARBA00022989"/>
    </source>
</evidence>
<comment type="subunit">
    <text evidence="10">Probably a homodimer.</text>
</comment>
<dbReference type="PANTHER" id="PTHR34185">
    <property type="entry name" value="DIADENYLATE CYCLASE"/>
    <property type="match status" value="1"/>
</dbReference>
<keyword evidence="3 10" id="KW-0808">Transferase</keyword>
<dbReference type="AlphaFoldDB" id="D6GS10"/>
<dbReference type="PIRSF" id="PIRSF004793">
    <property type="entry name" value="UCP004793"/>
    <property type="match status" value="1"/>
</dbReference>
<evidence type="ECO:0000313" key="12">
    <source>
        <dbReference type="EMBL" id="EFE28451.1"/>
    </source>
</evidence>
<evidence type="ECO:0000256" key="7">
    <source>
        <dbReference type="ARBA" id="ARBA00022840"/>
    </source>
</evidence>
<dbReference type="Pfam" id="PF19293">
    <property type="entry name" value="CdaA_N"/>
    <property type="match status" value="1"/>
</dbReference>
<dbReference type="PANTHER" id="PTHR34185:SF1">
    <property type="entry name" value="DIADENYLATE CYCLASE"/>
    <property type="match status" value="1"/>
</dbReference>
<comment type="similarity">
    <text evidence="10">Belongs to the adenylate cyclase family. DacA/CdaA subfamily.</text>
</comment>
<dbReference type="KEGG" id="faa:HMPREF0389_00366"/>
<dbReference type="InterPro" id="IPR050338">
    <property type="entry name" value="DisA"/>
</dbReference>
<dbReference type="GO" id="GO:0004016">
    <property type="term" value="F:adenylate cyclase activity"/>
    <property type="evidence" value="ECO:0007669"/>
    <property type="project" value="UniProtKB-UniRule"/>
</dbReference>
<dbReference type="Gene3D" id="3.40.1700.10">
    <property type="entry name" value="DNA integrity scanning protein, DisA, N-terminal domain"/>
    <property type="match status" value="1"/>
</dbReference>
<dbReference type="FunFam" id="3.40.1700.10:FF:000002">
    <property type="entry name" value="Diadenylate cyclase"/>
    <property type="match status" value="1"/>
</dbReference>
<keyword evidence="13" id="KW-1185">Reference proteome</keyword>
<dbReference type="PROSITE" id="PS51794">
    <property type="entry name" value="DAC"/>
    <property type="match status" value="1"/>
</dbReference>
<dbReference type="GO" id="GO:0005524">
    <property type="term" value="F:ATP binding"/>
    <property type="evidence" value="ECO:0007669"/>
    <property type="project" value="UniProtKB-UniRule"/>
</dbReference>
<dbReference type="eggNOG" id="COG1624">
    <property type="taxonomic scope" value="Bacteria"/>
</dbReference>
<dbReference type="OrthoDB" id="9807385at2"/>
<dbReference type="PATRIC" id="fig|546269.5.peg.288"/>
<proteinExistence type="inferred from homology"/>
<comment type="catalytic activity">
    <reaction evidence="1 10">
        <text>2 ATP = 3',3'-c-di-AMP + 2 diphosphate</text>
        <dbReference type="Rhea" id="RHEA:35655"/>
        <dbReference type="ChEBI" id="CHEBI:30616"/>
        <dbReference type="ChEBI" id="CHEBI:33019"/>
        <dbReference type="ChEBI" id="CHEBI:71500"/>
        <dbReference type="EC" id="2.7.7.85"/>
    </reaction>
</comment>
<evidence type="ECO:0000256" key="3">
    <source>
        <dbReference type="ARBA" id="ARBA00022679"/>
    </source>
</evidence>
<organism evidence="12 13">
    <name type="scientific">Filifactor alocis (strain ATCC 35896 / CCUG 47790 / D40 B5)</name>
    <name type="common">Fusobacterium alocis</name>
    <dbReference type="NCBI Taxonomy" id="546269"/>
    <lineage>
        <taxon>Bacteria</taxon>
        <taxon>Bacillati</taxon>
        <taxon>Bacillota</taxon>
        <taxon>Clostridia</taxon>
        <taxon>Peptostreptococcales</taxon>
        <taxon>Filifactoraceae</taxon>
        <taxon>Filifactor</taxon>
    </lineage>
</organism>
<keyword evidence="6 10" id="KW-0547">Nucleotide-binding</keyword>
<dbReference type="HAMAP" id="MF_01499">
    <property type="entry name" value="DacA"/>
    <property type="match status" value="1"/>
</dbReference>